<evidence type="ECO:0000313" key="1">
    <source>
        <dbReference type="EMBL" id="RAL11091.1"/>
    </source>
</evidence>
<keyword evidence="2" id="KW-1185">Reference proteome</keyword>
<dbReference type="AlphaFoldDB" id="A0A395HT29"/>
<dbReference type="GeneID" id="37194145"/>
<organism evidence="1 2">
    <name type="scientific">Aspergillus homomorphus (strain CBS 101889)</name>
    <dbReference type="NCBI Taxonomy" id="1450537"/>
    <lineage>
        <taxon>Eukaryota</taxon>
        <taxon>Fungi</taxon>
        <taxon>Dikarya</taxon>
        <taxon>Ascomycota</taxon>
        <taxon>Pezizomycotina</taxon>
        <taxon>Eurotiomycetes</taxon>
        <taxon>Eurotiomycetidae</taxon>
        <taxon>Eurotiales</taxon>
        <taxon>Aspergillaceae</taxon>
        <taxon>Aspergillus</taxon>
        <taxon>Aspergillus subgen. Circumdati</taxon>
    </lineage>
</organism>
<gene>
    <name evidence="1" type="ORF">BO97DRAFT_103999</name>
</gene>
<proteinExistence type="predicted"/>
<name>A0A395HT29_ASPHC</name>
<accession>A0A395HT29</accession>
<dbReference type="VEuPathDB" id="FungiDB:BO97DRAFT_103999"/>
<dbReference type="RefSeq" id="XP_025550245.1">
    <property type="nucleotide sequence ID" value="XM_025689856.1"/>
</dbReference>
<reference evidence="1 2" key="1">
    <citation type="submission" date="2018-02" db="EMBL/GenBank/DDBJ databases">
        <title>The genomes of Aspergillus section Nigri reveals drivers in fungal speciation.</title>
        <authorList>
            <consortium name="DOE Joint Genome Institute"/>
            <person name="Vesth T.C."/>
            <person name="Nybo J."/>
            <person name="Theobald S."/>
            <person name="Brandl J."/>
            <person name="Frisvad J.C."/>
            <person name="Nielsen K.F."/>
            <person name="Lyhne E.K."/>
            <person name="Kogle M.E."/>
            <person name="Kuo A."/>
            <person name="Riley R."/>
            <person name="Clum A."/>
            <person name="Nolan M."/>
            <person name="Lipzen A."/>
            <person name="Salamov A."/>
            <person name="Henrissat B."/>
            <person name="Wiebenga A."/>
            <person name="De vries R.P."/>
            <person name="Grigoriev I.V."/>
            <person name="Mortensen U.H."/>
            <person name="Andersen M.R."/>
            <person name="Baker S.E."/>
        </authorList>
    </citation>
    <scope>NUCLEOTIDE SEQUENCE [LARGE SCALE GENOMIC DNA]</scope>
    <source>
        <strain evidence="1 2">CBS 101889</strain>
    </source>
</reference>
<sequence length="123" mass="13890">MAWEPHDGEPGIGRKESRRLQWILLSIWRVWISPWVVTDPTGVLGDKGMETCRHGDMETLSPLNSERYLLMPSRSVRTAAMTHANRGVRVVQTSHSDCVFLLDSATEKETYNRNLGGYFGGIT</sequence>
<dbReference type="EMBL" id="KZ824290">
    <property type="protein sequence ID" value="RAL11091.1"/>
    <property type="molecule type" value="Genomic_DNA"/>
</dbReference>
<evidence type="ECO:0000313" key="2">
    <source>
        <dbReference type="Proteomes" id="UP000248961"/>
    </source>
</evidence>
<protein>
    <submittedName>
        <fullName evidence="1">Uncharacterized protein</fullName>
    </submittedName>
</protein>
<dbReference type="Proteomes" id="UP000248961">
    <property type="component" value="Unassembled WGS sequence"/>
</dbReference>